<dbReference type="AlphaFoldDB" id="H2KQI9"/>
<evidence type="ECO:0000313" key="2">
    <source>
        <dbReference type="EMBL" id="GAA43177.2"/>
    </source>
</evidence>
<organism evidence="2 3">
    <name type="scientific">Clonorchis sinensis</name>
    <name type="common">Chinese liver fluke</name>
    <dbReference type="NCBI Taxonomy" id="79923"/>
    <lineage>
        <taxon>Eukaryota</taxon>
        <taxon>Metazoa</taxon>
        <taxon>Spiralia</taxon>
        <taxon>Lophotrochozoa</taxon>
        <taxon>Platyhelminthes</taxon>
        <taxon>Trematoda</taxon>
        <taxon>Digenea</taxon>
        <taxon>Opisthorchiida</taxon>
        <taxon>Opisthorchiata</taxon>
        <taxon>Opisthorchiidae</taxon>
        <taxon>Clonorchis</taxon>
    </lineage>
</organism>
<dbReference type="EMBL" id="DF143011">
    <property type="protein sequence ID" value="GAA43177.2"/>
    <property type="molecule type" value="Genomic_DNA"/>
</dbReference>
<evidence type="ECO:0000256" key="1">
    <source>
        <dbReference type="SAM" id="MobiDB-lite"/>
    </source>
</evidence>
<dbReference type="Proteomes" id="UP000008909">
    <property type="component" value="Unassembled WGS sequence"/>
</dbReference>
<feature type="compositionally biased region" description="Polar residues" evidence="1">
    <location>
        <begin position="16"/>
        <end position="39"/>
    </location>
</feature>
<protein>
    <submittedName>
        <fullName evidence="2">Uncharacterized protein</fullName>
    </submittedName>
</protein>
<proteinExistence type="predicted"/>
<evidence type="ECO:0000313" key="3">
    <source>
        <dbReference type="Proteomes" id="UP000008909"/>
    </source>
</evidence>
<reference key="2">
    <citation type="submission" date="2011-10" db="EMBL/GenBank/DDBJ databases">
        <title>The genome and transcriptome sequence of Clonorchis sinensis provide insights into the carcinogenic liver fluke.</title>
        <authorList>
            <person name="Wang X."/>
            <person name="Huang Y."/>
            <person name="Chen W."/>
            <person name="Liu H."/>
            <person name="Guo L."/>
            <person name="Chen Y."/>
            <person name="Luo F."/>
            <person name="Zhou W."/>
            <person name="Sun J."/>
            <person name="Mao Q."/>
            <person name="Liang P."/>
            <person name="Zhou C."/>
            <person name="Tian Y."/>
            <person name="Men J."/>
            <person name="Lv X."/>
            <person name="Huang L."/>
            <person name="Zhou J."/>
            <person name="Hu Y."/>
            <person name="Li R."/>
            <person name="Zhang F."/>
            <person name="Lei H."/>
            <person name="Li X."/>
            <person name="Hu X."/>
            <person name="Liang C."/>
            <person name="Xu J."/>
            <person name="Wu Z."/>
            <person name="Yu X."/>
        </authorList>
    </citation>
    <scope>NUCLEOTIDE SEQUENCE</scope>
    <source>
        <strain>Henan</strain>
    </source>
</reference>
<reference evidence="2" key="1">
    <citation type="journal article" date="2011" name="Genome Biol.">
        <title>The draft genome of the carcinogenic human liver fluke Clonorchis sinensis.</title>
        <authorList>
            <person name="Wang X."/>
            <person name="Chen W."/>
            <person name="Huang Y."/>
            <person name="Sun J."/>
            <person name="Men J."/>
            <person name="Liu H."/>
            <person name="Luo F."/>
            <person name="Guo L."/>
            <person name="Lv X."/>
            <person name="Deng C."/>
            <person name="Zhou C."/>
            <person name="Fan Y."/>
            <person name="Li X."/>
            <person name="Huang L."/>
            <person name="Hu Y."/>
            <person name="Liang C."/>
            <person name="Hu X."/>
            <person name="Xu J."/>
            <person name="Yu X."/>
        </authorList>
    </citation>
    <scope>NUCLEOTIDE SEQUENCE [LARGE SCALE GENOMIC DNA]</scope>
    <source>
        <strain evidence="2">Henan</strain>
    </source>
</reference>
<accession>H2KQI9</accession>
<gene>
    <name evidence="2" type="ORF">CLF_104035</name>
</gene>
<keyword evidence="3" id="KW-1185">Reference proteome</keyword>
<feature type="region of interest" description="Disordered" evidence="1">
    <location>
        <begin position="1"/>
        <end position="39"/>
    </location>
</feature>
<name>H2KQI9_CLOSI</name>
<sequence length="196" mass="22315">MLKSCTSKAKHRSRAKNFNNASRHNSENSPVSSKPSGDPTTVANCTNCCEDFSTFYPFSFNIFLPGTKEVVREFVVSRHRLTTSGLRCRLRLGLNTFDTGCIYGKERVLRVEGMSKDEVIKCVDLLDSVFPDWKNCREKYSDVTEQKYNTNYRNFINTNEDPDPLDCKTASDQRLIIEYARKQNPELSFIGSKPAG</sequence>